<dbReference type="EC" id="2.3.2.27" evidence="2"/>
<feature type="domain" description="RING-type" evidence="9">
    <location>
        <begin position="23"/>
        <end position="65"/>
    </location>
</feature>
<dbReference type="SUPFAM" id="SSF57850">
    <property type="entry name" value="RING/U-box"/>
    <property type="match status" value="1"/>
</dbReference>
<name>A0AAV6LEI2_9ERIC</name>
<evidence type="ECO:0000313" key="11">
    <source>
        <dbReference type="Proteomes" id="UP000823749"/>
    </source>
</evidence>
<evidence type="ECO:0000259" key="9">
    <source>
        <dbReference type="PROSITE" id="PS50089"/>
    </source>
</evidence>
<reference evidence="10" key="1">
    <citation type="submission" date="2020-08" db="EMBL/GenBank/DDBJ databases">
        <title>Plant Genome Project.</title>
        <authorList>
            <person name="Zhang R.-G."/>
        </authorList>
    </citation>
    <scope>NUCLEOTIDE SEQUENCE</scope>
    <source>
        <strain evidence="10">WSP0</strain>
        <tissue evidence="10">Leaf</tissue>
    </source>
</reference>
<evidence type="ECO:0000256" key="6">
    <source>
        <dbReference type="ARBA" id="ARBA00022833"/>
    </source>
</evidence>
<dbReference type="PANTHER" id="PTHR14155">
    <property type="entry name" value="RING FINGER DOMAIN-CONTAINING"/>
    <property type="match status" value="1"/>
</dbReference>
<keyword evidence="4 8" id="KW-0863">Zinc-finger</keyword>
<dbReference type="Pfam" id="PF13639">
    <property type="entry name" value="zf-RING_2"/>
    <property type="match status" value="1"/>
</dbReference>
<gene>
    <name evidence="10" type="ORF">RHGRI_005773</name>
</gene>
<dbReference type="GO" id="GO:0008270">
    <property type="term" value="F:zinc ion binding"/>
    <property type="evidence" value="ECO:0007669"/>
    <property type="project" value="UniProtKB-KW"/>
</dbReference>
<dbReference type="GO" id="GO:0061630">
    <property type="term" value="F:ubiquitin protein ligase activity"/>
    <property type="evidence" value="ECO:0007669"/>
    <property type="project" value="UniProtKB-EC"/>
</dbReference>
<protein>
    <recommendedName>
        <fullName evidence="2">RING-type E3 ubiquitin transferase</fullName>
        <ecNumber evidence="2">2.3.2.27</ecNumber>
    </recommendedName>
</protein>
<comment type="catalytic activity">
    <reaction evidence="1">
        <text>S-ubiquitinyl-[E2 ubiquitin-conjugating enzyme]-L-cysteine + [acceptor protein]-L-lysine = [E2 ubiquitin-conjugating enzyme]-L-cysteine + N(6)-ubiquitinyl-[acceptor protein]-L-lysine.</text>
        <dbReference type="EC" id="2.3.2.27"/>
    </reaction>
</comment>
<keyword evidence="5" id="KW-0833">Ubl conjugation pathway</keyword>
<proteinExistence type="inferred from homology"/>
<dbReference type="EMBL" id="JACTNZ010000002">
    <property type="protein sequence ID" value="KAG5563131.1"/>
    <property type="molecule type" value="Genomic_DNA"/>
</dbReference>
<keyword evidence="11" id="KW-1185">Reference proteome</keyword>
<comment type="caution">
    <text evidence="10">The sequence shown here is derived from an EMBL/GenBank/DDBJ whole genome shotgun (WGS) entry which is preliminary data.</text>
</comment>
<dbReference type="PROSITE" id="PS50089">
    <property type="entry name" value="ZF_RING_2"/>
    <property type="match status" value="1"/>
</dbReference>
<accession>A0AAV6LEI2</accession>
<dbReference type="InterPro" id="IPR013083">
    <property type="entry name" value="Znf_RING/FYVE/PHD"/>
</dbReference>
<dbReference type="Gene3D" id="3.30.40.10">
    <property type="entry name" value="Zinc/RING finger domain, C3HC4 (zinc finger)"/>
    <property type="match status" value="1"/>
</dbReference>
<evidence type="ECO:0000256" key="2">
    <source>
        <dbReference type="ARBA" id="ARBA00012483"/>
    </source>
</evidence>
<evidence type="ECO:0000313" key="10">
    <source>
        <dbReference type="EMBL" id="KAG5563131.1"/>
    </source>
</evidence>
<dbReference type="SMART" id="SM00184">
    <property type="entry name" value="RING"/>
    <property type="match status" value="1"/>
</dbReference>
<keyword evidence="3" id="KW-0479">Metal-binding</keyword>
<organism evidence="10 11">
    <name type="scientific">Rhododendron griersonianum</name>
    <dbReference type="NCBI Taxonomy" id="479676"/>
    <lineage>
        <taxon>Eukaryota</taxon>
        <taxon>Viridiplantae</taxon>
        <taxon>Streptophyta</taxon>
        <taxon>Embryophyta</taxon>
        <taxon>Tracheophyta</taxon>
        <taxon>Spermatophyta</taxon>
        <taxon>Magnoliopsida</taxon>
        <taxon>eudicotyledons</taxon>
        <taxon>Gunneridae</taxon>
        <taxon>Pentapetalae</taxon>
        <taxon>asterids</taxon>
        <taxon>Ericales</taxon>
        <taxon>Ericaceae</taxon>
        <taxon>Ericoideae</taxon>
        <taxon>Rhodoreae</taxon>
        <taxon>Rhododendron</taxon>
    </lineage>
</organism>
<evidence type="ECO:0000256" key="3">
    <source>
        <dbReference type="ARBA" id="ARBA00022723"/>
    </source>
</evidence>
<dbReference type="Proteomes" id="UP000823749">
    <property type="component" value="Chromosome 2"/>
</dbReference>
<evidence type="ECO:0000256" key="8">
    <source>
        <dbReference type="PROSITE-ProRule" id="PRU00175"/>
    </source>
</evidence>
<dbReference type="PANTHER" id="PTHR14155:SF610">
    <property type="entry name" value="OS01G0755700 PROTEIN"/>
    <property type="match status" value="1"/>
</dbReference>
<dbReference type="AlphaFoldDB" id="A0AAV6LEI2"/>
<evidence type="ECO:0000256" key="1">
    <source>
        <dbReference type="ARBA" id="ARBA00000900"/>
    </source>
</evidence>
<dbReference type="InterPro" id="IPR053238">
    <property type="entry name" value="RING-H2_zinc_finger"/>
</dbReference>
<evidence type="ECO:0000256" key="5">
    <source>
        <dbReference type="ARBA" id="ARBA00022786"/>
    </source>
</evidence>
<evidence type="ECO:0000256" key="4">
    <source>
        <dbReference type="ARBA" id="ARBA00022771"/>
    </source>
</evidence>
<dbReference type="InterPro" id="IPR001841">
    <property type="entry name" value="Znf_RING"/>
</dbReference>
<comment type="similarity">
    <text evidence="7">Belongs to the RING-type zinc finger family. ATL subfamily.</text>
</comment>
<sequence length="75" mass="8740">MIEQFPLLSFPVDEAIGFGELECQICQEPFEHGRNVRVLPACNHIFHTNCIIVWLTSRTHCPICRHDYVGWESRV</sequence>
<keyword evidence="6" id="KW-0862">Zinc</keyword>
<evidence type="ECO:0000256" key="7">
    <source>
        <dbReference type="ARBA" id="ARBA00024209"/>
    </source>
</evidence>